<dbReference type="PANTHER" id="PTHR19143">
    <property type="entry name" value="FIBRINOGEN/TENASCIN/ANGIOPOEITIN"/>
    <property type="match status" value="1"/>
</dbReference>
<evidence type="ECO:0000256" key="2">
    <source>
        <dbReference type="SAM" id="SignalP"/>
    </source>
</evidence>
<dbReference type="InterPro" id="IPR036056">
    <property type="entry name" value="Fibrinogen-like_C"/>
</dbReference>
<dbReference type="SUPFAM" id="SSF56496">
    <property type="entry name" value="Fibrinogen C-terminal domain-like"/>
    <property type="match status" value="1"/>
</dbReference>
<dbReference type="Proteomes" id="UP001152622">
    <property type="component" value="Chromosome 4"/>
</dbReference>
<dbReference type="Pfam" id="PF00147">
    <property type="entry name" value="Fibrinogen_C"/>
    <property type="match status" value="1"/>
</dbReference>
<dbReference type="CDD" id="cd00087">
    <property type="entry name" value="FReD"/>
    <property type="match status" value="1"/>
</dbReference>
<dbReference type="PANTHER" id="PTHR19143:SF225">
    <property type="entry name" value="MICROFIBRIL-ASSOCIATED GLYCOPROTEIN 4"/>
    <property type="match status" value="1"/>
</dbReference>
<feature type="domain" description="Fibrinogen C-terminal" evidence="3">
    <location>
        <begin position="19"/>
        <end position="245"/>
    </location>
</feature>
<feature type="chain" id="PRO_5040436660" description="Fibrinogen C-terminal domain-containing protein" evidence="2">
    <location>
        <begin position="17"/>
        <end position="251"/>
    </location>
</feature>
<keyword evidence="2" id="KW-0732">Signal</keyword>
<accession>A0A9Q1FMV3</accession>
<sequence length="251" mass="28602">MMVSVFLLVLLPVAVSVPVDQKTVPVNCEDIYTNGSKHNGVYTIYPAGLTKPVQVYCDMGCDDGEENDRGMWTVIQKRMDGTVNFFRPWEQYKNGFGNVSGEYWLGLENIFLLTWTKKYELRVDMEDFERGRVHAQYSSFTIDPESEGYKLHVSTYIDGGAGDALAYHNEKKFSTFDKDQDSWGRNCAVTNHGGFWFDACLHANPNGLYAWGQSGSPSRVGVLWHQWKGSYYSLKSITMKIRPLSLERLEN</sequence>
<evidence type="ECO:0000259" key="3">
    <source>
        <dbReference type="PROSITE" id="PS51406"/>
    </source>
</evidence>
<dbReference type="AlphaFoldDB" id="A0A9Q1FMV3"/>
<dbReference type="EMBL" id="JAINUF010000004">
    <property type="protein sequence ID" value="KAJ8362769.1"/>
    <property type="molecule type" value="Genomic_DNA"/>
</dbReference>
<evidence type="ECO:0000313" key="4">
    <source>
        <dbReference type="EMBL" id="KAJ8362769.1"/>
    </source>
</evidence>
<keyword evidence="5" id="KW-1185">Reference proteome</keyword>
<dbReference type="InterPro" id="IPR014716">
    <property type="entry name" value="Fibrinogen_a/b/g_C_1"/>
</dbReference>
<evidence type="ECO:0000256" key="1">
    <source>
        <dbReference type="ARBA" id="ARBA00023157"/>
    </source>
</evidence>
<dbReference type="NCBIfam" id="NF040941">
    <property type="entry name" value="GGGWT_bact"/>
    <property type="match status" value="1"/>
</dbReference>
<evidence type="ECO:0000313" key="5">
    <source>
        <dbReference type="Proteomes" id="UP001152622"/>
    </source>
</evidence>
<dbReference type="InterPro" id="IPR050373">
    <property type="entry name" value="Fibrinogen_C-term_domain"/>
</dbReference>
<dbReference type="GO" id="GO:0005615">
    <property type="term" value="C:extracellular space"/>
    <property type="evidence" value="ECO:0007669"/>
    <property type="project" value="TreeGrafter"/>
</dbReference>
<dbReference type="OrthoDB" id="7735550at2759"/>
<dbReference type="FunFam" id="3.90.215.10:FF:000001">
    <property type="entry name" value="Tenascin isoform 1"/>
    <property type="match status" value="1"/>
</dbReference>
<protein>
    <recommendedName>
        <fullName evidence="3">Fibrinogen C-terminal domain-containing protein</fullName>
    </recommendedName>
</protein>
<comment type="caution">
    <text evidence="4">The sequence shown here is derived from an EMBL/GenBank/DDBJ whole genome shotgun (WGS) entry which is preliminary data.</text>
</comment>
<dbReference type="InterPro" id="IPR002181">
    <property type="entry name" value="Fibrinogen_a/b/g_C_dom"/>
</dbReference>
<name>A0A9Q1FMV3_SYNKA</name>
<dbReference type="SMART" id="SM00186">
    <property type="entry name" value="FBG"/>
    <property type="match status" value="1"/>
</dbReference>
<organism evidence="4 5">
    <name type="scientific">Synaphobranchus kaupii</name>
    <name type="common">Kaup's arrowtooth eel</name>
    <dbReference type="NCBI Taxonomy" id="118154"/>
    <lineage>
        <taxon>Eukaryota</taxon>
        <taxon>Metazoa</taxon>
        <taxon>Chordata</taxon>
        <taxon>Craniata</taxon>
        <taxon>Vertebrata</taxon>
        <taxon>Euteleostomi</taxon>
        <taxon>Actinopterygii</taxon>
        <taxon>Neopterygii</taxon>
        <taxon>Teleostei</taxon>
        <taxon>Anguilliformes</taxon>
        <taxon>Synaphobranchidae</taxon>
        <taxon>Synaphobranchus</taxon>
    </lineage>
</organism>
<proteinExistence type="predicted"/>
<reference evidence="4" key="1">
    <citation type="journal article" date="2023" name="Science">
        <title>Genome structures resolve the early diversification of teleost fishes.</title>
        <authorList>
            <person name="Parey E."/>
            <person name="Louis A."/>
            <person name="Montfort J."/>
            <person name="Bouchez O."/>
            <person name="Roques C."/>
            <person name="Iampietro C."/>
            <person name="Lluch J."/>
            <person name="Castinel A."/>
            <person name="Donnadieu C."/>
            <person name="Desvignes T."/>
            <person name="Floi Bucao C."/>
            <person name="Jouanno E."/>
            <person name="Wen M."/>
            <person name="Mejri S."/>
            <person name="Dirks R."/>
            <person name="Jansen H."/>
            <person name="Henkel C."/>
            <person name="Chen W.J."/>
            <person name="Zahm M."/>
            <person name="Cabau C."/>
            <person name="Klopp C."/>
            <person name="Thompson A.W."/>
            <person name="Robinson-Rechavi M."/>
            <person name="Braasch I."/>
            <person name="Lecointre G."/>
            <person name="Bobe J."/>
            <person name="Postlethwait J.H."/>
            <person name="Berthelot C."/>
            <person name="Roest Crollius H."/>
            <person name="Guiguen Y."/>
        </authorList>
    </citation>
    <scope>NUCLEOTIDE SEQUENCE</scope>
    <source>
        <strain evidence="4">WJC10195</strain>
    </source>
</reference>
<dbReference type="Gene3D" id="3.90.215.10">
    <property type="entry name" value="Gamma Fibrinogen, chain A, domain 1"/>
    <property type="match status" value="1"/>
</dbReference>
<dbReference type="PROSITE" id="PS51406">
    <property type="entry name" value="FIBRINOGEN_C_2"/>
    <property type="match status" value="1"/>
</dbReference>
<feature type="signal peptide" evidence="2">
    <location>
        <begin position="1"/>
        <end position="16"/>
    </location>
</feature>
<keyword evidence="1" id="KW-1015">Disulfide bond</keyword>
<dbReference type="GO" id="GO:0048251">
    <property type="term" value="P:elastic fiber assembly"/>
    <property type="evidence" value="ECO:0007669"/>
    <property type="project" value="TreeGrafter"/>
</dbReference>
<gene>
    <name evidence="4" type="ORF">SKAU_G00116000</name>
</gene>